<gene>
    <name evidence="1" type="ORF">GCM10007977_062660</name>
</gene>
<comment type="caution">
    <text evidence="1">The sequence shown here is derived from an EMBL/GenBank/DDBJ whole genome shotgun (WGS) entry which is preliminary data.</text>
</comment>
<evidence type="ECO:0000313" key="1">
    <source>
        <dbReference type="EMBL" id="GGM52578.1"/>
    </source>
</evidence>
<reference evidence="1" key="1">
    <citation type="journal article" date="2014" name="Int. J. Syst. Evol. Microbiol.">
        <title>Complete genome sequence of Corynebacterium casei LMG S-19264T (=DSM 44701T), isolated from a smear-ripened cheese.</title>
        <authorList>
            <consortium name="US DOE Joint Genome Institute (JGI-PGF)"/>
            <person name="Walter F."/>
            <person name="Albersmeier A."/>
            <person name="Kalinowski J."/>
            <person name="Ruckert C."/>
        </authorList>
    </citation>
    <scope>NUCLEOTIDE SEQUENCE</scope>
    <source>
        <strain evidence="1">JCM 19831</strain>
    </source>
</reference>
<dbReference type="Proteomes" id="UP000642070">
    <property type="component" value="Unassembled WGS sequence"/>
</dbReference>
<accession>A0A917U2T5</accession>
<dbReference type="AlphaFoldDB" id="A0A917U2T5"/>
<keyword evidence="2" id="KW-1185">Reference proteome</keyword>
<name>A0A917U2T5_9ACTN</name>
<evidence type="ECO:0000313" key="2">
    <source>
        <dbReference type="Proteomes" id="UP000642070"/>
    </source>
</evidence>
<proteinExistence type="predicted"/>
<organism evidence="1 2">
    <name type="scientific">Dactylosporangium sucinum</name>
    <dbReference type="NCBI Taxonomy" id="1424081"/>
    <lineage>
        <taxon>Bacteria</taxon>
        <taxon>Bacillati</taxon>
        <taxon>Actinomycetota</taxon>
        <taxon>Actinomycetes</taxon>
        <taxon>Micromonosporales</taxon>
        <taxon>Micromonosporaceae</taxon>
        <taxon>Dactylosporangium</taxon>
    </lineage>
</organism>
<dbReference type="EMBL" id="BMPI01000035">
    <property type="protein sequence ID" value="GGM52578.1"/>
    <property type="molecule type" value="Genomic_DNA"/>
</dbReference>
<protein>
    <submittedName>
        <fullName evidence="1">Uncharacterized protein</fullName>
    </submittedName>
</protein>
<reference evidence="1" key="2">
    <citation type="submission" date="2020-09" db="EMBL/GenBank/DDBJ databases">
        <authorList>
            <person name="Sun Q."/>
            <person name="Ohkuma M."/>
        </authorList>
    </citation>
    <scope>NUCLEOTIDE SEQUENCE</scope>
    <source>
        <strain evidence="1">JCM 19831</strain>
    </source>
</reference>
<sequence>MWPSHVTVHPFRFDMEHDSDDGELVTLEGLTTEQVEAKLAEIQAMPPVEVPV</sequence>